<feature type="transmembrane region" description="Helical" evidence="1">
    <location>
        <begin position="54"/>
        <end position="79"/>
    </location>
</feature>
<name>A0A0M3KCP9_ANISI</name>
<proteinExistence type="predicted"/>
<dbReference type="Proteomes" id="UP000267096">
    <property type="component" value="Unassembled WGS sequence"/>
</dbReference>
<keyword evidence="1" id="KW-1133">Transmembrane helix</keyword>
<keyword evidence="1" id="KW-0812">Transmembrane</keyword>
<reference evidence="2 3" key="2">
    <citation type="submission" date="2018-11" db="EMBL/GenBank/DDBJ databases">
        <authorList>
            <consortium name="Pathogen Informatics"/>
        </authorList>
    </citation>
    <scope>NUCLEOTIDE SEQUENCE [LARGE SCALE GENOMIC DNA]</scope>
</reference>
<gene>
    <name evidence="2" type="ORF">ASIM_LOCUS18147</name>
</gene>
<dbReference type="EMBL" id="UYRR01035094">
    <property type="protein sequence ID" value="VDK63530.1"/>
    <property type="molecule type" value="Genomic_DNA"/>
</dbReference>
<protein>
    <submittedName>
        <fullName evidence="2 4">Uncharacterized protein</fullName>
    </submittedName>
</protein>
<keyword evidence="3" id="KW-1185">Reference proteome</keyword>
<accession>A0A0M3KCP9</accession>
<keyword evidence="1" id="KW-0472">Membrane</keyword>
<feature type="transmembrane region" description="Helical" evidence="1">
    <location>
        <begin position="27"/>
        <end position="48"/>
    </location>
</feature>
<sequence>MRGADLPGDPSDSRLERLKCRLNQKNIMLGACALHGIFTLAVLIYFTLAVAIGIVAMIGVMLIAYISFGVCVMTGKSMFFIPHFVYLNQPISEIDQANGYIAELVLLSLNLLFTLIMIYPTYALYRVAKASVESPSEIANDVAVLRGQSALCNDYAKSPPVNGIQHSGVHRVDPAPVCDDVPVENDSVWERYKRQSLSEDNKCDNFHQLYHHCPPMVKNCDPDTGKPYNERAIN</sequence>
<evidence type="ECO:0000313" key="3">
    <source>
        <dbReference type="Proteomes" id="UP000267096"/>
    </source>
</evidence>
<reference evidence="4" key="1">
    <citation type="submission" date="2017-02" db="UniProtKB">
        <authorList>
            <consortium name="WormBaseParasite"/>
        </authorList>
    </citation>
    <scope>IDENTIFICATION</scope>
</reference>
<evidence type="ECO:0000313" key="4">
    <source>
        <dbReference type="WBParaSite" id="ASIM_0001875001-mRNA-1"/>
    </source>
</evidence>
<organism evidence="4">
    <name type="scientific">Anisakis simplex</name>
    <name type="common">Herring worm</name>
    <dbReference type="NCBI Taxonomy" id="6269"/>
    <lineage>
        <taxon>Eukaryota</taxon>
        <taxon>Metazoa</taxon>
        <taxon>Ecdysozoa</taxon>
        <taxon>Nematoda</taxon>
        <taxon>Chromadorea</taxon>
        <taxon>Rhabditida</taxon>
        <taxon>Spirurina</taxon>
        <taxon>Ascaridomorpha</taxon>
        <taxon>Ascaridoidea</taxon>
        <taxon>Anisakidae</taxon>
        <taxon>Anisakis</taxon>
        <taxon>Anisakis simplex complex</taxon>
    </lineage>
</organism>
<evidence type="ECO:0000313" key="2">
    <source>
        <dbReference type="EMBL" id="VDK63530.1"/>
    </source>
</evidence>
<dbReference type="AlphaFoldDB" id="A0A0M3KCP9"/>
<feature type="transmembrane region" description="Helical" evidence="1">
    <location>
        <begin position="100"/>
        <end position="125"/>
    </location>
</feature>
<dbReference type="WBParaSite" id="ASIM_0001875001-mRNA-1">
    <property type="protein sequence ID" value="ASIM_0001875001-mRNA-1"/>
    <property type="gene ID" value="ASIM_0001875001"/>
</dbReference>
<evidence type="ECO:0000256" key="1">
    <source>
        <dbReference type="SAM" id="Phobius"/>
    </source>
</evidence>